<protein>
    <submittedName>
        <fullName evidence="3">Uncharacterized protein</fullName>
    </submittedName>
</protein>
<dbReference type="EMBL" id="LKCN02000001">
    <property type="protein sequence ID" value="RCI17389.1"/>
    <property type="molecule type" value="Genomic_DNA"/>
</dbReference>
<accession>A0A367LSK5</accession>
<feature type="transmembrane region" description="Helical" evidence="2">
    <location>
        <begin position="110"/>
        <end position="127"/>
    </location>
</feature>
<feature type="non-terminal residue" evidence="3">
    <location>
        <position position="1"/>
    </location>
</feature>
<feature type="transmembrane region" description="Helical" evidence="2">
    <location>
        <begin position="82"/>
        <end position="103"/>
    </location>
</feature>
<feature type="region of interest" description="Disordered" evidence="1">
    <location>
        <begin position="242"/>
        <end position="262"/>
    </location>
</feature>
<comment type="caution">
    <text evidence="3">The sequence shown here is derived from an EMBL/GenBank/DDBJ whole genome shotgun (WGS) entry which is preliminary data.</text>
</comment>
<evidence type="ECO:0000313" key="4">
    <source>
        <dbReference type="Proteomes" id="UP000253664"/>
    </source>
</evidence>
<evidence type="ECO:0000256" key="1">
    <source>
        <dbReference type="SAM" id="MobiDB-lite"/>
    </source>
</evidence>
<evidence type="ECO:0000313" key="3">
    <source>
        <dbReference type="EMBL" id="RCI17389.1"/>
    </source>
</evidence>
<sequence>HALQRNGAANIDNINISNYLGCPAPECHIRQGLSAADPAEGDPRPAFFFLGPHPGVCVANLGSGDSSVLTLESEDKNSLTTAVSSLVCGVTVTTSTCVFFYVCNFSRLDFVNFVSFFFFFFFFAPPFPCRGRVFPRAWMQSISLTELHNNPHLPYLRTHTYIHTYIHKLGGDSGSGKRMQKQKKKKKKKKKVTMTEARENKERKRWSCYRMMMTNLFVSRDIPYETRGGEKRLQNGIKTLIRQPTERDKKRASAISAERAGT</sequence>
<keyword evidence="4" id="KW-1185">Reference proteome</keyword>
<organism evidence="3 4">
    <name type="scientific">Ophiocordyceps polyrhachis-furcata BCC 54312</name>
    <dbReference type="NCBI Taxonomy" id="1330021"/>
    <lineage>
        <taxon>Eukaryota</taxon>
        <taxon>Fungi</taxon>
        <taxon>Dikarya</taxon>
        <taxon>Ascomycota</taxon>
        <taxon>Pezizomycotina</taxon>
        <taxon>Sordariomycetes</taxon>
        <taxon>Hypocreomycetidae</taxon>
        <taxon>Hypocreales</taxon>
        <taxon>Ophiocordycipitaceae</taxon>
        <taxon>Ophiocordyceps</taxon>
    </lineage>
</organism>
<reference evidence="3 4" key="1">
    <citation type="journal article" date="2015" name="BMC Genomics">
        <title>Insights from the genome of Ophiocordyceps polyrhachis-furcata to pathogenicity and host specificity in insect fungi.</title>
        <authorList>
            <person name="Wichadakul D."/>
            <person name="Kobmoo N."/>
            <person name="Ingsriswang S."/>
            <person name="Tangphatsornruang S."/>
            <person name="Chantasingh D."/>
            <person name="Luangsa-ard J.J."/>
            <person name="Eurwilaichitr L."/>
        </authorList>
    </citation>
    <scope>NUCLEOTIDE SEQUENCE [LARGE SCALE GENOMIC DNA]</scope>
    <source>
        <strain evidence="3 4">BCC 54312</strain>
    </source>
</reference>
<dbReference type="AlphaFoldDB" id="A0A367LSK5"/>
<gene>
    <name evidence="3" type="ORF">L249_2672</name>
</gene>
<keyword evidence="2" id="KW-0812">Transmembrane</keyword>
<proteinExistence type="predicted"/>
<feature type="compositionally biased region" description="Basic residues" evidence="1">
    <location>
        <begin position="178"/>
        <end position="192"/>
    </location>
</feature>
<name>A0A367LSK5_9HYPO</name>
<feature type="region of interest" description="Disordered" evidence="1">
    <location>
        <begin position="171"/>
        <end position="199"/>
    </location>
</feature>
<evidence type="ECO:0000256" key="2">
    <source>
        <dbReference type="SAM" id="Phobius"/>
    </source>
</evidence>
<dbReference type="Proteomes" id="UP000253664">
    <property type="component" value="Unassembled WGS sequence"/>
</dbReference>
<keyword evidence="2" id="KW-0472">Membrane</keyword>
<keyword evidence="2" id="KW-1133">Transmembrane helix</keyword>